<feature type="transmembrane region" description="Helical" evidence="6">
    <location>
        <begin position="262"/>
        <end position="283"/>
    </location>
</feature>
<name>A0A4D7AXL7_9HYPH</name>
<feature type="transmembrane region" description="Helical" evidence="6">
    <location>
        <begin position="380"/>
        <end position="399"/>
    </location>
</feature>
<keyword evidence="2" id="KW-1003">Cell membrane</keyword>
<feature type="transmembrane region" description="Helical" evidence="6">
    <location>
        <begin position="66"/>
        <end position="87"/>
    </location>
</feature>
<feature type="transmembrane region" description="Helical" evidence="6">
    <location>
        <begin position="25"/>
        <end position="46"/>
    </location>
</feature>
<keyword evidence="3 6" id="KW-0812">Transmembrane</keyword>
<evidence type="ECO:0000256" key="4">
    <source>
        <dbReference type="ARBA" id="ARBA00022989"/>
    </source>
</evidence>
<evidence type="ECO:0000256" key="5">
    <source>
        <dbReference type="ARBA" id="ARBA00023136"/>
    </source>
</evidence>
<evidence type="ECO:0000313" key="9">
    <source>
        <dbReference type="Proteomes" id="UP000298781"/>
    </source>
</evidence>
<dbReference type="Gene3D" id="1.20.1250.20">
    <property type="entry name" value="MFS general substrate transporter like domains"/>
    <property type="match status" value="1"/>
</dbReference>
<feature type="transmembrane region" description="Helical" evidence="6">
    <location>
        <begin position="181"/>
        <end position="203"/>
    </location>
</feature>
<feature type="transmembrane region" description="Helical" evidence="6">
    <location>
        <begin position="224"/>
        <end position="242"/>
    </location>
</feature>
<evidence type="ECO:0000256" key="2">
    <source>
        <dbReference type="ARBA" id="ARBA00022475"/>
    </source>
</evidence>
<dbReference type="InterPro" id="IPR050189">
    <property type="entry name" value="MFS_Efflux_Transporters"/>
</dbReference>
<feature type="transmembrane region" description="Helical" evidence="6">
    <location>
        <begin position="124"/>
        <end position="144"/>
    </location>
</feature>
<dbReference type="InterPro" id="IPR020846">
    <property type="entry name" value="MFS_dom"/>
</dbReference>
<feature type="transmembrane region" description="Helical" evidence="6">
    <location>
        <begin position="349"/>
        <end position="368"/>
    </location>
</feature>
<gene>
    <name evidence="8" type="ORF">E8M01_18185</name>
</gene>
<dbReference type="PROSITE" id="PS50850">
    <property type="entry name" value="MFS"/>
    <property type="match status" value="1"/>
</dbReference>
<feature type="transmembrane region" description="Helical" evidence="6">
    <location>
        <begin position="290"/>
        <end position="311"/>
    </location>
</feature>
<dbReference type="GO" id="GO:0022857">
    <property type="term" value="F:transmembrane transporter activity"/>
    <property type="evidence" value="ECO:0007669"/>
    <property type="project" value="InterPro"/>
</dbReference>
<reference evidence="8 9" key="1">
    <citation type="submission" date="2019-04" db="EMBL/GenBank/DDBJ databases">
        <title>Phreatobacter aquaticus sp. nov.</title>
        <authorList>
            <person name="Choi A."/>
        </authorList>
    </citation>
    <scope>NUCLEOTIDE SEQUENCE [LARGE SCALE GENOMIC DNA]</scope>
    <source>
        <strain evidence="8 9">KCTC 52518</strain>
    </source>
</reference>
<feature type="transmembrane region" description="Helical" evidence="6">
    <location>
        <begin position="317"/>
        <end position="337"/>
    </location>
</feature>
<dbReference type="RefSeq" id="WP_136961415.1">
    <property type="nucleotide sequence ID" value="NZ_CP039690.1"/>
</dbReference>
<feature type="domain" description="Major facilitator superfamily (MFS) profile" evidence="7">
    <location>
        <begin position="29"/>
        <end position="403"/>
    </location>
</feature>
<evidence type="ECO:0000256" key="6">
    <source>
        <dbReference type="SAM" id="Phobius"/>
    </source>
</evidence>
<evidence type="ECO:0000259" key="7">
    <source>
        <dbReference type="PROSITE" id="PS50850"/>
    </source>
</evidence>
<evidence type="ECO:0000256" key="3">
    <source>
        <dbReference type="ARBA" id="ARBA00022692"/>
    </source>
</evidence>
<keyword evidence="9" id="KW-1185">Reference proteome</keyword>
<keyword evidence="4 6" id="KW-1133">Transmembrane helix</keyword>
<feature type="transmembrane region" description="Helical" evidence="6">
    <location>
        <begin position="156"/>
        <end position="175"/>
    </location>
</feature>
<dbReference type="Pfam" id="PF07690">
    <property type="entry name" value="MFS_1"/>
    <property type="match status" value="1"/>
</dbReference>
<proteinExistence type="predicted"/>
<dbReference type="InterPro" id="IPR011701">
    <property type="entry name" value="MFS"/>
</dbReference>
<evidence type="ECO:0000256" key="1">
    <source>
        <dbReference type="ARBA" id="ARBA00004651"/>
    </source>
</evidence>
<sequence length="407" mass="41058">MSDFAAAVAETPDLAARTEDTGAPAAWAAVVSLTLGVFGLVTAEFLPASLLTPIASDLGISDGTAGQTVTATALVAAVAGPAIVIGTGRVDRRLVVWGLTLLLVISNILAAVASHVAVLLTARVGLGIALGGFWSLAAALALRLVPLALMPRAMSIIFTGVSAATVCAAPLGAYLGNLWGWRATFMVAAGIGVVALAVQLATMPKLPPLGAQSLSTFVVLLRRPRIRIGLIIVLLVISGHFAGFTYVRPFLEQVPKLNVEMISLVLLAFGIGGFFGNIVGGLIAERSARLAVGLAALLLAVMAFAMFGFGVSVPVSLVATGIWGFAFGGLPVGFQTWTTQSAPDHAESAGALLVSTFQVAIASGAILGGLLVDGFGAPGAIAYCAVAVLIGAVVMLTAARGQALQAA</sequence>
<keyword evidence="5 6" id="KW-0472">Membrane</keyword>
<dbReference type="OrthoDB" id="9812189at2"/>
<dbReference type="KEGG" id="pstg:E8M01_18185"/>
<dbReference type="GO" id="GO:0005886">
    <property type="term" value="C:plasma membrane"/>
    <property type="evidence" value="ECO:0007669"/>
    <property type="project" value="UniProtKB-SubCell"/>
</dbReference>
<dbReference type="AlphaFoldDB" id="A0A4D7AXL7"/>
<dbReference type="Proteomes" id="UP000298781">
    <property type="component" value="Chromosome"/>
</dbReference>
<comment type="subcellular location">
    <subcellularLocation>
        <location evidence="1">Cell membrane</location>
        <topology evidence="1">Multi-pass membrane protein</topology>
    </subcellularLocation>
</comment>
<protein>
    <submittedName>
        <fullName evidence="8">MFS transporter</fullName>
    </submittedName>
</protein>
<feature type="transmembrane region" description="Helical" evidence="6">
    <location>
        <begin position="94"/>
        <end position="118"/>
    </location>
</feature>
<dbReference type="CDD" id="cd17324">
    <property type="entry name" value="MFS_NepI_like"/>
    <property type="match status" value="1"/>
</dbReference>
<dbReference type="PANTHER" id="PTHR43124">
    <property type="entry name" value="PURINE EFFLUX PUMP PBUE"/>
    <property type="match status" value="1"/>
</dbReference>
<dbReference type="EMBL" id="CP039690">
    <property type="protein sequence ID" value="QCI65969.1"/>
    <property type="molecule type" value="Genomic_DNA"/>
</dbReference>
<dbReference type="PANTHER" id="PTHR43124:SF5">
    <property type="entry name" value="PURINE RIBONUCLEOSIDE EFFLUX PUMP NEPI"/>
    <property type="match status" value="1"/>
</dbReference>
<evidence type="ECO:0000313" key="8">
    <source>
        <dbReference type="EMBL" id="QCI65969.1"/>
    </source>
</evidence>
<dbReference type="SUPFAM" id="SSF103473">
    <property type="entry name" value="MFS general substrate transporter"/>
    <property type="match status" value="1"/>
</dbReference>
<accession>A0A4D7AXL7</accession>
<dbReference type="InterPro" id="IPR036259">
    <property type="entry name" value="MFS_trans_sf"/>
</dbReference>
<organism evidence="8 9">
    <name type="scientific">Phreatobacter stygius</name>
    <dbReference type="NCBI Taxonomy" id="1940610"/>
    <lineage>
        <taxon>Bacteria</taxon>
        <taxon>Pseudomonadati</taxon>
        <taxon>Pseudomonadota</taxon>
        <taxon>Alphaproteobacteria</taxon>
        <taxon>Hyphomicrobiales</taxon>
        <taxon>Phreatobacteraceae</taxon>
        <taxon>Phreatobacter</taxon>
    </lineage>
</organism>